<dbReference type="GO" id="GO:0016407">
    <property type="term" value="F:acetyltransferase activity"/>
    <property type="evidence" value="ECO:0007669"/>
    <property type="project" value="InterPro"/>
</dbReference>
<sequence length="267" mass="29411">MLHTDAYLARLGLSAPVAHTLDGLTTLQAAHLRSIPFENLDPLLGMVPDLDLHAIQTKLLDKGRGGYCFEQNALFGCALREWGFAAEPLLARVRNGAPHGGARSHQAWIVAIDRREYLADTGFGGAGSIAPIQLDTDMEQPTPSGTYRVRHDDTTNETVLEKNGPDGWFSLFSFDRIEVAPIDFQAANHLCATWHGAPFRDNLLMSRHLPSGRISLFNRAFRERGATTLINTPEAFETLLTNRFGLTLPGGMALAAWNRIKDQPVTR</sequence>
<dbReference type="PANTHER" id="PTHR11786:SF0">
    <property type="entry name" value="ARYLAMINE N-ACETYLTRANSFERASE 4-RELATED"/>
    <property type="match status" value="1"/>
</dbReference>
<dbReference type="STRING" id="254406.SAMN04488042_101955"/>
<keyword evidence="3" id="KW-0808">Transferase</keyword>
<comment type="similarity">
    <text evidence="1 2">Belongs to the arylamine N-acetyltransferase family.</text>
</comment>
<organism evidence="3 4">
    <name type="scientific">Shimia aestuarii</name>
    <dbReference type="NCBI Taxonomy" id="254406"/>
    <lineage>
        <taxon>Bacteria</taxon>
        <taxon>Pseudomonadati</taxon>
        <taxon>Pseudomonadota</taxon>
        <taxon>Alphaproteobacteria</taxon>
        <taxon>Rhodobacterales</taxon>
        <taxon>Roseobacteraceae</taxon>
    </lineage>
</organism>
<reference evidence="3 4" key="1">
    <citation type="submission" date="2016-10" db="EMBL/GenBank/DDBJ databases">
        <authorList>
            <person name="de Groot N.N."/>
        </authorList>
    </citation>
    <scope>NUCLEOTIDE SEQUENCE [LARGE SCALE GENOMIC DNA]</scope>
    <source>
        <strain evidence="3 4">DSM 15283</strain>
    </source>
</reference>
<dbReference type="PRINTS" id="PR01543">
    <property type="entry name" value="ANATRNSFRASE"/>
</dbReference>
<dbReference type="Gene3D" id="2.40.128.150">
    <property type="entry name" value="Cysteine proteinases"/>
    <property type="match status" value="1"/>
</dbReference>
<evidence type="ECO:0000256" key="2">
    <source>
        <dbReference type="RuleBase" id="RU003452"/>
    </source>
</evidence>
<keyword evidence="4" id="KW-1185">Reference proteome</keyword>
<evidence type="ECO:0000256" key="1">
    <source>
        <dbReference type="ARBA" id="ARBA00006547"/>
    </source>
</evidence>
<dbReference type="InterPro" id="IPR001447">
    <property type="entry name" value="Arylamine_N-AcTrfase"/>
</dbReference>
<gene>
    <name evidence="3" type="ORF">SAMN04488042_101955</name>
</gene>
<dbReference type="InterPro" id="IPR038765">
    <property type="entry name" value="Papain-like_cys_pep_sf"/>
</dbReference>
<dbReference type="EMBL" id="FOTQ01000001">
    <property type="protein sequence ID" value="SFL63926.1"/>
    <property type="molecule type" value="Genomic_DNA"/>
</dbReference>
<evidence type="ECO:0000313" key="3">
    <source>
        <dbReference type="EMBL" id="SFL63926.1"/>
    </source>
</evidence>
<dbReference type="RefSeq" id="WP_093091351.1">
    <property type="nucleotide sequence ID" value="NZ_FOTQ01000001.1"/>
</dbReference>
<evidence type="ECO:0000313" key="4">
    <source>
        <dbReference type="Proteomes" id="UP000199144"/>
    </source>
</evidence>
<dbReference type="Gene3D" id="3.30.2140.10">
    <property type="entry name" value="Arylamine N-acetyltransferase"/>
    <property type="match status" value="1"/>
</dbReference>
<dbReference type="Pfam" id="PF00797">
    <property type="entry name" value="Acetyltransf_2"/>
    <property type="match status" value="1"/>
</dbReference>
<dbReference type="PANTHER" id="PTHR11786">
    <property type="entry name" value="N-HYDROXYARYLAMINE O-ACETYLTRANSFERASE"/>
    <property type="match status" value="1"/>
</dbReference>
<dbReference type="AlphaFoldDB" id="A0A1I4JCS2"/>
<protein>
    <submittedName>
        <fullName evidence="3">N-hydroxyarylamine O-acetyltransferase</fullName>
    </submittedName>
</protein>
<dbReference type="SUPFAM" id="SSF54001">
    <property type="entry name" value="Cysteine proteinases"/>
    <property type="match status" value="1"/>
</dbReference>
<dbReference type="OrthoDB" id="7181050at2"/>
<dbReference type="Proteomes" id="UP000199144">
    <property type="component" value="Unassembled WGS sequence"/>
</dbReference>
<proteinExistence type="inferred from homology"/>
<accession>A0A1I4JCS2</accession>
<name>A0A1I4JCS2_9RHOB</name>